<gene>
    <name evidence="3" type="ORF">Fcan01_02286</name>
</gene>
<accession>A0A226F478</accession>
<feature type="region of interest" description="Disordered" evidence="1">
    <location>
        <begin position="352"/>
        <end position="383"/>
    </location>
</feature>
<name>A0A226F478_FOLCA</name>
<evidence type="ECO:0000256" key="1">
    <source>
        <dbReference type="SAM" id="MobiDB-lite"/>
    </source>
</evidence>
<evidence type="ECO:0000313" key="3">
    <source>
        <dbReference type="EMBL" id="OXA64595.1"/>
    </source>
</evidence>
<evidence type="ECO:0000313" key="4">
    <source>
        <dbReference type="Proteomes" id="UP000198287"/>
    </source>
</evidence>
<dbReference type="Gene3D" id="3.30.160.60">
    <property type="entry name" value="Classic Zinc Finger"/>
    <property type="match status" value="1"/>
</dbReference>
<evidence type="ECO:0000259" key="2">
    <source>
        <dbReference type="PROSITE" id="PS00028"/>
    </source>
</evidence>
<feature type="region of interest" description="Disordered" evidence="1">
    <location>
        <begin position="172"/>
        <end position="194"/>
    </location>
</feature>
<dbReference type="SMART" id="SM00355">
    <property type="entry name" value="ZnF_C2H2"/>
    <property type="match status" value="3"/>
</dbReference>
<protein>
    <submittedName>
        <fullName evidence="3">Zinc finger protein 76</fullName>
    </submittedName>
</protein>
<dbReference type="PROSITE" id="PS00028">
    <property type="entry name" value="ZINC_FINGER_C2H2_1"/>
    <property type="match status" value="1"/>
</dbReference>
<dbReference type="EMBL" id="LNIX01000001">
    <property type="protein sequence ID" value="OXA64595.1"/>
    <property type="molecule type" value="Genomic_DNA"/>
</dbReference>
<dbReference type="Proteomes" id="UP000198287">
    <property type="component" value="Unassembled WGS sequence"/>
</dbReference>
<organism evidence="3 4">
    <name type="scientific">Folsomia candida</name>
    <name type="common">Springtail</name>
    <dbReference type="NCBI Taxonomy" id="158441"/>
    <lineage>
        <taxon>Eukaryota</taxon>
        <taxon>Metazoa</taxon>
        <taxon>Ecdysozoa</taxon>
        <taxon>Arthropoda</taxon>
        <taxon>Hexapoda</taxon>
        <taxon>Collembola</taxon>
        <taxon>Entomobryomorpha</taxon>
        <taxon>Isotomoidea</taxon>
        <taxon>Isotomidae</taxon>
        <taxon>Proisotominae</taxon>
        <taxon>Folsomia</taxon>
    </lineage>
</organism>
<reference evidence="3 4" key="1">
    <citation type="submission" date="2015-12" db="EMBL/GenBank/DDBJ databases">
        <title>The genome of Folsomia candida.</title>
        <authorList>
            <person name="Faddeeva A."/>
            <person name="Derks M.F."/>
            <person name="Anvar Y."/>
            <person name="Smit S."/>
            <person name="Van Straalen N."/>
            <person name="Roelofs D."/>
        </authorList>
    </citation>
    <scope>NUCLEOTIDE SEQUENCE [LARGE SCALE GENOMIC DNA]</scope>
    <source>
        <strain evidence="3 4">VU population</strain>
        <tissue evidence="3">Whole body</tissue>
    </source>
</reference>
<feature type="domain" description="C2H2-type" evidence="2">
    <location>
        <begin position="232"/>
        <end position="253"/>
    </location>
</feature>
<dbReference type="AlphaFoldDB" id="A0A226F478"/>
<feature type="compositionally biased region" description="Acidic residues" evidence="1">
    <location>
        <begin position="357"/>
        <end position="370"/>
    </location>
</feature>
<sequence>MISESELLRQTPKVGVDLFFWKDDNDDIYTNVMTEEDVQKDLSQIYFCLLIDTYGDMRDMSVNKGVADICLVGQTETISSKFKSDALDLDGCKVKELEQQLGWKVEPTLTYSFHIYSDDAWVADQLKYKIRRRFGVVCSKAPYTAELVLSKHAETIDNHLRQFLKRIPEIREDYFNNPPPPPPEKLDNPRSQPPKQERLRCYLCGLVFLKHTQTLSNHLKTNHYSGIGSQQCDLCSCSFVTPASLHTHRIMVHPRAALRNRTKFGITDISEEDAGKCDAYLESVKQEGSKRKKFKCIWKIKNKTECGILTIGLRNSRDHVCTHLQLKPYTCPEPECDYSSSFFNATVLHYQNRHEREEEEDKDSGEENDGPPEKKMKSPVFDL</sequence>
<keyword evidence="4" id="KW-1185">Reference proteome</keyword>
<dbReference type="InterPro" id="IPR013087">
    <property type="entry name" value="Znf_C2H2_type"/>
</dbReference>
<proteinExistence type="predicted"/>
<comment type="caution">
    <text evidence="3">The sequence shown here is derived from an EMBL/GenBank/DDBJ whole genome shotgun (WGS) entry which is preliminary data.</text>
</comment>